<accession>A0A075ASL0</accession>
<dbReference type="HOGENOM" id="CLU_054438_0_0_1"/>
<protein>
    <submittedName>
        <fullName evidence="3">Zinc finger, C2H2 domain-containing protein</fullName>
    </submittedName>
</protein>
<dbReference type="Proteomes" id="UP000030755">
    <property type="component" value="Unassembled WGS sequence"/>
</dbReference>
<keyword evidence="5" id="KW-1185">Reference proteome</keyword>
<feature type="region of interest" description="Disordered" evidence="1">
    <location>
        <begin position="264"/>
        <end position="289"/>
    </location>
</feature>
<evidence type="ECO:0000313" key="4">
    <source>
        <dbReference type="EMBL" id="RKP17054.1"/>
    </source>
</evidence>
<dbReference type="InterPro" id="IPR008538">
    <property type="entry name" value="Uma2"/>
</dbReference>
<feature type="compositionally biased region" description="Basic and acidic residues" evidence="1">
    <location>
        <begin position="265"/>
        <end position="274"/>
    </location>
</feature>
<organism evidence="3 5">
    <name type="scientific">Rozella allomycis (strain CSF55)</name>
    <dbReference type="NCBI Taxonomy" id="988480"/>
    <lineage>
        <taxon>Eukaryota</taxon>
        <taxon>Fungi</taxon>
        <taxon>Fungi incertae sedis</taxon>
        <taxon>Cryptomycota</taxon>
        <taxon>Cryptomycota incertae sedis</taxon>
        <taxon>Rozella</taxon>
    </lineage>
</organism>
<evidence type="ECO:0000259" key="2">
    <source>
        <dbReference type="PROSITE" id="PS00028"/>
    </source>
</evidence>
<dbReference type="Gene3D" id="3.90.1570.10">
    <property type="entry name" value="tt1808, chain A"/>
    <property type="match status" value="1"/>
</dbReference>
<dbReference type="Pfam" id="PF05685">
    <property type="entry name" value="Uma2"/>
    <property type="match status" value="1"/>
</dbReference>
<dbReference type="InterPro" id="IPR013087">
    <property type="entry name" value="Znf_C2H2_type"/>
</dbReference>
<evidence type="ECO:0000313" key="6">
    <source>
        <dbReference type="Proteomes" id="UP000281549"/>
    </source>
</evidence>
<dbReference type="EMBL" id="KE561068">
    <property type="protein sequence ID" value="EPZ33248.1"/>
    <property type="molecule type" value="Genomic_DNA"/>
</dbReference>
<evidence type="ECO:0000256" key="1">
    <source>
        <dbReference type="SAM" id="MobiDB-lite"/>
    </source>
</evidence>
<evidence type="ECO:0000313" key="5">
    <source>
        <dbReference type="Proteomes" id="UP000030755"/>
    </source>
</evidence>
<dbReference type="InterPro" id="IPR011335">
    <property type="entry name" value="Restrct_endonuc-II-like"/>
</dbReference>
<dbReference type="AlphaFoldDB" id="A0A075ASL0"/>
<dbReference type="Proteomes" id="UP000281549">
    <property type="component" value="Unassembled WGS sequence"/>
</dbReference>
<evidence type="ECO:0000313" key="3">
    <source>
        <dbReference type="EMBL" id="EPZ33248.1"/>
    </source>
</evidence>
<dbReference type="CDD" id="cd06260">
    <property type="entry name" value="DUF820-like"/>
    <property type="match status" value="1"/>
</dbReference>
<dbReference type="GO" id="GO:0006302">
    <property type="term" value="P:double-strand break repair"/>
    <property type="evidence" value="ECO:0007669"/>
    <property type="project" value="UniProtKB-ARBA"/>
</dbReference>
<reference evidence="3 5" key="1">
    <citation type="journal article" date="2013" name="Curr. Biol.">
        <title>Shared signatures of parasitism and phylogenomics unite Cryptomycota and microsporidia.</title>
        <authorList>
            <person name="James T.Y."/>
            <person name="Pelin A."/>
            <person name="Bonen L."/>
            <person name="Ahrendt S."/>
            <person name="Sain D."/>
            <person name="Corradi N."/>
            <person name="Stajich J.E."/>
        </authorList>
    </citation>
    <scope>NUCLEOTIDE SEQUENCE [LARGE SCALE GENOMIC DNA]</scope>
    <source>
        <strain evidence="3">CSF55</strain>
        <strain evidence="3">CSF55</strain>
    </source>
</reference>
<feature type="compositionally biased region" description="Basic residues" evidence="1">
    <location>
        <begin position="275"/>
        <end position="289"/>
    </location>
</feature>
<name>A0A075ASL0_ROZAC</name>
<proteinExistence type="predicted"/>
<dbReference type="EMBL" id="ML006053">
    <property type="protein sequence ID" value="RKP17054.1"/>
    <property type="molecule type" value="Genomic_DNA"/>
</dbReference>
<dbReference type="PROSITE" id="PS00028">
    <property type="entry name" value="ZINC_FINGER_C2H2_1"/>
    <property type="match status" value="1"/>
</dbReference>
<reference evidence="6" key="2">
    <citation type="journal article" date="2018" name="Nat. Microbiol.">
        <title>Leveraging single-cell genomics to expand the fungal tree of life.</title>
        <authorList>
            <person name="Ahrendt S.R."/>
            <person name="Quandt C.A."/>
            <person name="Ciobanu D."/>
            <person name="Clum A."/>
            <person name="Salamov A."/>
            <person name="Andreopoulos B."/>
            <person name="Cheng J.F."/>
            <person name="Woyke T."/>
            <person name="Pelin A."/>
            <person name="Henrissat B."/>
            <person name="Reynolds N.K."/>
            <person name="Benny G.L."/>
            <person name="Smith M.E."/>
            <person name="James T.Y."/>
            <person name="Grigoriev I.V."/>
        </authorList>
    </citation>
    <scope>NUCLEOTIDE SEQUENCE [LARGE SCALE GENOMIC DNA]</scope>
    <source>
        <strain evidence="6">CSF55</strain>
    </source>
</reference>
<dbReference type="InterPro" id="IPR012296">
    <property type="entry name" value="Nuclease_put_TT1808"/>
</dbReference>
<gene>
    <name evidence="3" type="ORF">O9G_001599</name>
    <name evidence="4" type="ORF">ROZALSC1DRAFT_31098</name>
</gene>
<reference evidence="4" key="3">
    <citation type="submission" date="2018-08" db="EMBL/GenBank/DDBJ databases">
        <title>Leveraging single-cell genomics to expand the Fungal Tree of Life.</title>
        <authorList>
            <consortium name="DOE Joint Genome Institute"/>
            <person name="Ahrendt S.R."/>
            <person name="Quandt C.A."/>
            <person name="Ciobanu D."/>
            <person name="Clum A."/>
            <person name="Salamov A."/>
            <person name="Andreopoulos B."/>
            <person name="Cheng J.-F."/>
            <person name="Woyke T."/>
            <person name="Pelin A."/>
            <person name="Henrissat B."/>
            <person name="Reynolds N."/>
            <person name="Benny G.L."/>
            <person name="Smith M.E."/>
            <person name="James T.Y."/>
            <person name="Grigoriev I.V."/>
        </authorList>
    </citation>
    <scope>NUCLEOTIDE SEQUENCE</scope>
    <source>
        <strain evidence="4">CSF55</strain>
    </source>
</reference>
<feature type="domain" description="C2H2-type" evidence="2">
    <location>
        <begin position="241"/>
        <end position="262"/>
    </location>
</feature>
<dbReference type="OrthoDB" id="88517at2759"/>
<dbReference type="SUPFAM" id="SSF52980">
    <property type="entry name" value="Restriction endonuclease-like"/>
    <property type="match status" value="1"/>
</dbReference>
<dbReference type="OMA" id="HGHIRTI"/>
<sequence length="289" mass="33655">MTFDLDKKYTLQEFIALNEQTDFPIEIDGEIVSGFELLEDGRLLPTPQTPPFKEWAVLEIGAILRDYAKSKICPGNVTSSQGGYKFAQYNLEVNDGHGHIRTIIRAPDIAFVPRNVARNLDANQLFTFKGEPFTPTFVIEVEDISTTSRYEKIKKKICEEYFSVNSSIRLAWLIDPQNKIAVEFYRNALGKLVWKYHNPWVNLSGRDTLPQFTLRVKSLKYDLERNLISTSDEEDDIDIKCPTCEFSYNNYEDFIWHFQDQHVGPSKEAKEDRKRVRQRSLSPRKKMRQ</sequence>